<accession>A0A2X2BCJ6</accession>
<gene>
    <name evidence="1" type="ORF">NCTC10975_00209</name>
</gene>
<dbReference type="Proteomes" id="UP000251485">
    <property type="component" value="Unassembled WGS sequence"/>
</dbReference>
<sequence>MGARSFDSAAILLSLLPAATNKLNASSEIWLRVLLNSFNTVGIINLAAANPFSVTLPRSAALIKLSPPS</sequence>
<dbReference type="AlphaFoldDB" id="A0A2X2BCJ6"/>
<name>A0A2X2BCJ6_PROMI</name>
<evidence type="ECO:0000313" key="1">
    <source>
        <dbReference type="EMBL" id="SPY93882.1"/>
    </source>
</evidence>
<organism evidence="1 2">
    <name type="scientific">Proteus mirabilis</name>
    <dbReference type="NCBI Taxonomy" id="584"/>
    <lineage>
        <taxon>Bacteria</taxon>
        <taxon>Pseudomonadati</taxon>
        <taxon>Pseudomonadota</taxon>
        <taxon>Gammaproteobacteria</taxon>
        <taxon>Enterobacterales</taxon>
        <taxon>Morganellaceae</taxon>
        <taxon>Proteus</taxon>
    </lineage>
</organism>
<evidence type="ECO:0000313" key="2">
    <source>
        <dbReference type="Proteomes" id="UP000251485"/>
    </source>
</evidence>
<proteinExistence type="predicted"/>
<dbReference type="EMBL" id="UAUE01000001">
    <property type="protein sequence ID" value="SPY93882.1"/>
    <property type="molecule type" value="Genomic_DNA"/>
</dbReference>
<reference evidence="1 2" key="1">
    <citation type="submission" date="2018-06" db="EMBL/GenBank/DDBJ databases">
        <authorList>
            <consortium name="Pathogen Informatics"/>
            <person name="Doyle S."/>
        </authorList>
    </citation>
    <scope>NUCLEOTIDE SEQUENCE [LARGE SCALE GENOMIC DNA]</scope>
    <source>
        <strain evidence="1 2">NCTC10975</strain>
    </source>
</reference>
<protein>
    <submittedName>
        <fullName evidence="1">Uncharacterized protein</fullName>
    </submittedName>
</protein>